<name>A0A7L7L9G9_9BACT</name>
<organism evidence="10 11">
    <name type="scientific">Adhaeribacter radiodurans</name>
    <dbReference type="NCBI Taxonomy" id="2745197"/>
    <lineage>
        <taxon>Bacteria</taxon>
        <taxon>Pseudomonadati</taxon>
        <taxon>Bacteroidota</taxon>
        <taxon>Cytophagia</taxon>
        <taxon>Cytophagales</taxon>
        <taxon>Hymenobacteraceae</taxon>
        <taxon>Adhaeribacter</taxon>
    </lineage>
</organism>
<keyword evidence="4 7" id="KW-0812">Transmembrane</keyword>
<evidence type="ECO:0000313" key="10">
    <source>
        <dbReference type="EMBL" id="QMU29468.1"/>
    </source>
</evidence>
<dbReference type="NCBIfam" id="TIGR04057">
    <property type="entry name" value="SusC_RagA_signa"/>
    <property type="match status" value="1"/>
</dbReference>
<dbReference type="InterPro" id="IPR039426">
    <property type="entry name" value="TonB-dep_rcpt-like"/>
</dbReference>
<keyword evidence="3 7" id="KW-1134">Transmembrane beta strand</keyword>
<dbReference type="Gene3D" id="2.170.130.10">
    <property type="entry name" value="TonB-dependent receptor, plug domain"/>
    <property type="match status" value="1"/>
</dbReference>
<keyword evidence="8" id="KW-0732">Signal</keyword>
<dbReference type="InterPro" id="IPR012910">
    <property type="entry name" value="Plug_dom"/>
</dbReference>
<dbReference type="PROSITE" id="PS52016">
    <property type="entry name" value="TONB_DEPENDENT_REC_3"/>
    <property type="match status" value="1"/>
</dbReference>
<evidence type="ECO:0000259" key="9">
    <source>
        <dbReference type="Pfam" id="PF07715"/>
    </source>
</evidence>
<keyword evidence="11" id="KW-1185">Reference proteome</keyword>
<proteinExistence type="inferred from homology"/>
<dbReference type="Pfam" id="PF07715">
    <property type="entry name" value="Plug"/>
    <property type="match status" value="1"/>
</dbReference>
<evidence type="ECO:0000256" key="1">
    <source>
        <dbReference type="ARBA" id="ARBA00004571"/>
    </source>
</evidence>
<accession>A0A7L7L9G9</accession>
<keyword evidence="2 7" id="KW-0813">Transport</keyword>
<evidence type="ECO:0000256" key="7">
    <source>
        <dbReference type="PROSITE-ProRule" id="PRU01360"/>
    </source>
</evidence>
<dbReference type="FunFam" id="2.60.40.1120:FF:000003">
    <property type="entry name" value="Outer membrane protein Omp121"/>
    <property type="match status" value="1"/>
</dbReference>
<dbReference type="InterPro" id="IPR008969">
    <property type="entry name" value="CarboxyPept-like_regulatory"/>
</dbReference>
<dbReference type="KEGG" id="add:HUW48_16100"/>
<dbReference type="EMBL" id="CP055153">
    <property type="protein sequence ID" value="QMU29468.1"/>
    <property type="molecule type" value="Genomic_DNA"/>
</dbReference>
<evidence type="ECO:0000256" key="5">
    <source>
        <dbReference type="ARBA" id="ARBA00023136"/>
    </source>
</evidence>
<evidence type="ECO:0000256" key="4">
    <source>
        <dbReference type="ARBA" id="ARBA00022692"/>
    </source>
</evidence>
<dbReference type="RefSeq" id="WP_182411927.1">
    <property type="nucleotide sequence ID" value="NZ_CP055153.1"/>
</dbReference>
<dbReference type="InterPro" id="IPR023996">
    <property type="entry name" value="TonB-dep_OMP_SusC/RagA"/>
</dbReference>
<dbReference type="InterPro" id="IPR023997">
    <property type="entry name" value="TonB-dep_OMP_SusC/RagA_CS"/>
</dbReference>
<evidence type="ECO:0000256" key="8">
    <source>
        <dbReference type="SAM" id="SignalP"/>
    </source>
</evidence>
<dbReference type="SUPFAM" id="SSF49464">
    <property type="entry name" value="Carboxypeptidase regulatory domain-like"/>
    <property type="match status" value="1"/>
</dbReference>
<comment type="similarity">
    <text evidence="7">Belongs to the TonB-dependent receptor family.</text>
</comment>
<dbReference type="GO" id="GO:0009279">
    <property type="term" value="C:cell outer membrane"/>
    <property type="evidence" value="ECO:0007669"/>
    <property type="project" value="UniProtKB-SubCell"/>
</dbReference>
<evidence type="ECO:0000256" key="2">
    <source>
        <dbReference type="ARBA" id="ARBA00022448"/>
    </source>
</evidence>
<keyword evidence="10" id="KW-0675">Receptor</keyword>
<dbReference type="SUPFAM" id="SSF56935">
    <property type="entry name" value="Porins"/>
    <property type="match status" value="1"/>
</dbReference>
<dbReference type="Gene3D" id="2.40.170.20">
    <property type="entry name" value="TonB-dependent receptor, beta-barrel domain"/>
    <property type="match status" value="1"/>
</dbReference>
<dbReference type="AlphaFoldDB" id="A0A7L7L9G9"/>
<dbReference type="Gene3D" id="2.60.40.1120">
    <property type="entry name" value="Carboxypeptidase-like, regulatory domain"/>
    <property type="match status" value="1"/>
</dbReference>
<dbReference type="Pfam" id="PF13715">
    <property type="entry name" value="CarbopepD_reg_2"/>
    <property type="match status" value="1"/>
</dbReference>
<comment type="subcellular location">
    <subcellularLocation>
        <location evidence="1 7">Cell outer membrane</location>
        <topology evidence="1 7">Multi-pass membrane protein</topology>
    </subcellularLocation>
</comment>
<feature type="domain" description="TonB-dependent receptor plug" evidence="9">
    <location>
        <begin position="115"/>
        <end position="223"/>
    </location>
</feature>
<keyword evidence="5 7" id="KW-0472">Membrane</keyword>
<evidence type="ECO:0000256" key="6">
    <source>
        <dbReference type="ARBA" id="ARBA00023237"/>
    </source>
</evidence>
<dbReference type="InterPro" id="IPR037066">
    <property type="entry name" value="Plug_dom_sf"/>
</dbReference>
<dbReference type="NCBIfam" id="TIGR04056">
    <property type="entry name" value="OMP_RagA_SusC"/>
    <property type="match status" value="1"/>
</dbReference>
<dbReference type="Proteomes" id="UP000514509">
    <property type="component" value="Chromosome"/>
</dbReference>
<sequence length="1050" mass="114742">MKRILYLILLLLWAAPNLYAQNNINVSGKVSSETGEPMPGVSIAVKGTNNGTTTNTDGSFSVSVPNSDAVLVVSFVGYLAQEIAVRNQTNLNVTLQPDVKALEEVVVTGYQTQKKADLTGAVAVVNLKEVKDIPVGNPMRALQGRVPGLYVEATGQPNGGNNRVLIRGLNTLGDPNPLYIIDGVPTKDAQVFASINPSSIASVQVLKDASAASIYGARASNGVIIVTTKEGRVKSGQEKVSVQFNSNVSVQTEKPWREDVLTAEERGRALWQGAVNDRTDPAVHKALYTYDWNGDYNNPILNKVNVAPFVGGDPLQPVGNTNWQAETYEKAIVTQQDLTITAGTNRSSLLINLGYFKNTGMLKYTNFDRYSTRINAYTTFLNDKVKIGENLQLARSSQTLQANDLGGAPTTDLSITLAPTLPVFRTDGTYAGPIGAGYSDRNNPVHMQYLNRWDKNNRLNALGNIYAEVTPLKGLVLRTSLGADYSNVLSKNIEPAFQEGFLGRSINSLALQQGNELTLTWTNTANYQFEIGQHRISALAGSEAIRNDFQGFGAFREGFSTEEENYYVLNAGTGRSTNNGLVTGYRLFSLFGKINYAFGDKYLASATLRRDGSSRFGSQNQYGLFPAFTLGWRINEENFLKNVSAISELKLRAGVGRVGNQEIGNIARFGLFQPNYGTLFNNGVGFPGEWLNVGTAYDLSGVNQGTLPSGYVQIQGENQNLKWESTDELNVGLDFGFLNDKIVGSFDYFTRKTKDILIQPPIASAIGEGRVKWLNGATKSNKGWEVLLTYQNSTPSGFNYSISGNAAHFRDKITELPAEVRTAYPGNVEKTIIGQSQLAVFGYKTDGIFQNQAEVDAHAAQTGKGVGRIRYVDLNDDGTINALDQDWLGTFLPSLEYGLRIDASYKNFDISIFGSGVAGKTGLDPARQFNSFLFVNQNNGPGVLNAWTPQNPGSNTPMLSLVNRNDEFRNSDFFLVNGSYARMRNVQLGYSLPTELVSKAKMASLRFYLIGQNLFAIKSKEYLSKDPERIGGFGNWPQPTTYTLGVNVNF</sequence>
<protein>
    <submittedName>
        <fullName evidence="10">TonB-dependent receptor</fullName>
    </submittedName>
</protein>
<feature type="chain" id="PRO_5029558922" evidence="8">
    <location>
        <begin position="21"/>
        <end position="1050"/>
    </location>
</feature>
<evidence type="ECO:0000256" key="3">
    <source>
        <dbReference type="ARBA" id="ARBA00022452"/>
    </source>
</evidence>
<reference evidence="10 11" key="1">
    <citation type="submission" date="2020-08" db="EMBL/GenBank/DDBJ databases">
        <title>Adhaeribacter dokdonensis sp. nov., isolated from the rhizosphere of Elymus tsukushiensis, a plant native to the Dokdo Islands, Republic of Korea.</title>
        <authorList>
            <person name="Ghim S.Y."/>
        </authorList>
    </citation>
    <scope>NUCLEOTIDE SEQUENCE [LARGE SCALE GENOMIC DNA]</scope>
    <source>
        <strain evidence="10 11">KUDC8001</strain>
    </source>
</reference>
<evidence type="ECO:0000313" key="11">
    <source>
        <dbReference type="Proteomes" id="UP000514509"/>
    </source>
</evidence>
<dbReference type="InterPro" id="IPR036942">
    <property type="entry name" value="Beta-barrel_TonB_sf"/>
</dbReference>
<keyword evidence="6 7" id="KW-0998">Cell outer membrane</keyword>
<feature type="signal peptide" evidence="8">
    <location>
        <begin position="1"/>
        <end position="20"/>
    </location>
</feature>
<gene>
    <name evidence="10" type="ORF">HUW48_16100</name>
</gene>